<keyword evidence="1" id="KW-1133">Transmembrane helix</keyword>
<evidence type="ECO:0000313" key="2">
    <source>
        <dbReference type="EMBL" id="PHJ37938.1"/>
    </source>
</evidence>
<feature type="transmembrane region" description="Helical" evidence="1">
    <location>
        <begin position="48"/>
        <end position="70"/>
    </location>
</feature>
<dbReference type="OrthoDB" id="1634137at2"/>
<dbReference type="Pfam" id="PF18910">
    <property type="entry name" value="DUF5665"/>
    <property type="match status" value="1"/>
</dbReference>
<evidence type="ECO:0000256" key="1">
    <source>
        <dbReference type="SAM" id="Phobius"/>
    </source>
</evidence>
<keyword evidence="1" id="KW-0812">Transmembrane</keyword>
<dbReference type="InterPro" id="IPR043723">
    <property type="entry name" value="DUF5665"/>
</dbReference>
<feature type="transmembrane region" description="Helical" evidence="1">
    <location>
        <begin position="76"/>
        <end position="94"/>
    </location>
</feature>
<protein>
    <submittedName>
        <fullName evidence="2">Membrane protein</fullName>
    </submittedName>
</protein>
<reference evidence="2 3" key="1">
    <citation type="submission" date="2013-09" db="EMBL/GenBank/DDBJ databases">
        <title>Biodegradation of hydrocarbons in the deep terrestrial subsurface : characterization of a microbial consortium composed of two Desulfotomaculum species originating from a deep geological formation.</title>
        <authorList>
            <person name="Aullo T."/>
            <person name="Berlendis S."/>
            <person name="Lascourreges J.-F."/>
            <person name="Dessort D."/>
            <person name="Saint-Laurent S."/>
            <person name="Schraauwers B."/>
            <person name="Mas J."/>
            <person name="Magot M."/>
            <person name="Ranchou-Peyruse A."/>
        </authorList>
    </citation>
    <scope>NUCLEOTIDE SEQUENCE [LARGE SCALE GENOMIC DNA]</scope>
    <source>
        <strain evidence="2 3">Bs107</strain>
    </source>
</reference>
<accession>A0A2C6MD02</accession>
<gene>
    <name evidence="2" type="ORF">P378_12630</name>
</gene>
<sequence length="97" mass="11028">MEQVKGELCSLRDRIDELARNMEKMKLAEYVELLEDTRRLLWVNFISGIARGLGIAVGFTILGAVVLYFLQKLLLLNLPVVGGFIAQIVQMVQIKMY</sequence>
<name>A0A2C6MD02_9FIRM</name>
<dbReference type="AlphaFoldDB" id="A0A2C6MD02"/>
<comment type="caution">
    <text evidence="2">The sequence shown here is derived from an EMBL/GenBank/DDBJ whole genome shotgun (WGS) entry which is preliminary data.</text>
</comment>
<organism evidence="2 3">
    <name type="scientific">Desulforamulus profundi</name>
    <dbReference type="NCBI Taxonomy" id="1383067"/>
    <lineage>
        <taxon>Bacteria</taxon>
        <taxon>Bacillati</taxon>
        <taxon>Bacillota</taxon>
        <taxon>Clostridia</taxon>
        <taxon>Eubacteriales</taxon>
        <taxon>Peptococcaceae</taxon>
        <taxon>Desulforamulus</taxon>
    </lineage>
</organism>
<proteinExistence type="predicted"/>
<dbReference type="EMBL" id="AWQQ01000067">
    <property type="protein sequence ID" value="PHJ37938.1"/>
    <property type="molecule type" value="Genomic_DNA"/>
</dbReference>
<keyword evidence="1" id="KW-0472">Membrane</keyword>
<dbReference type="Proteomes" id="UP000222564">
    <property type="component" value="Unassembled WGS sequence"/>
</dbReference>
<keyword evidence="3" id="KW-1185">Reference proteome</keyword>
<evidence type="ECO:0000313" key="3">
    <source>
        <dbReference type="Proteomes" id="UP000222564"/>
    </source>
</evidence>
<dbReference type="RefSeq" id="WP_099083309.1">
    <property type="nucleotide sequence ID" value="NZ_AWQQ01000067.1"/>
</dbReference>